<gene>
    <name evidence="1" type="ORF">CIB54_16970</name>
</gene>
<reference evidence="1 2" key="1">
    <citation type="submission" date="2017-08" db="EMBL/GenBank/DDBJ databases">
        <authorList>
            <person name="de Groot N.N."/>
        </authorList>
    </citation>
    <scope>NUCLEOTIDE SEQUENCE [LARGE SCALE GENOMIC DNA]</scope>
    <source>
        <strain evidence="1 2">PfR 37</strain>
    </source>
</reference>
<dbReference type="RefSeq" id="WP_101220379.1">
    <property type="nucleotide sequence ID" value="NZ_KZ478001.1"/>
</dbReference>
<evidence type="ECO:0000313" key="2">
    <source>
        <dbReference type="Proteomes" id="UP000233564"/>
    </source>
</evidence>
<comment type="caution">
    <text evidence="1">The sequence shown here is derived from an EMBL/GenBank/DDBJ whole genome shotgun (WGS) entry which is preliminary data.</text>
</comment>
<dbReference type="AlphaFoldDB" id="A0A2N1E3H0"/>
<evidence type="ECO:0000313" key="1">
    <source>
        <dbReference type="EMBL" id="PKH19053.1"/>
    </source>
</evidence>
<protein>
    <submittedName>
        <fullName evidence="1">Uncharacterized protein</fullName>
    </submittedName>
</protein>
<sequence>MRVLDKSCLPISTIFKAERSMMCRAFTEERVFTASIELTGNVVTCILDDSEYSFTAQQCGELADSLATLLKISTERAASQVKIGLPLKLDFCKIFYQLILSRSSASGCDRLYGYDYDSDRVLFGASGSFRYPGTRDSYKLFVGFNDELCLPFLGIEDWVYTFSFDEASWLIEQLCVGGYLLAQIEQTEKEFKKNGRNYQ</sequence>
<dbReference type="Proteomes" id="UP000233564">
    <property type="component" value="Unassembled WGS sequence"/>
</dbReference>
<dbReference type="EMBL" id="NVXX01000023">
    <property type="protein sequence ID" value="PKH19053.1"/>
    <property type="molecule type" value="Genomic_DNA"/>
</dbReference>
<name>A0A2N1E3H0_PSEFL</name>
<organism evidence="1 2">
    <name type="scientific">Pseudomonas fluorescens</name>
    <dbReference type="NCBI Taxonomy" id="294"/>
    <lineage>
        <taxon>Bacteria</taxon>
        <taxon>Pseudomonadati</taxon>
        <taxon>Pseudomonadota</taxon>
        <taxon>Gammaproteobacteria</taxon>
        <taxon>Pseudomonadales</taxon>
        <taxon>Pseudomonadaceae</taxon>
        <taxon>Pseudomonas</taxon>
    </lineage>
</organism>
<proteinExistence type="predicted"/>
<accession>A0A2N1E3H0</accession>